<dbReference type="AlphaFoldDB" id="A0A1G4SC95"/>
<feature type="region of interest" description="Disordered" evidence="1">
    <location>
        <begin position="35"/>
        <end position="92"/>
    </location>
</feature>
<evidence type="ECO:0000256" key="1">
    <source>
        <dbReference type="SAM" id="MobiDB-lite"/>
    </source>
</evidence>
<reference evidence="3 4" key="1">
    <citation type="submission" date="2016-10" db="EMBL/GenBank/DDBJ databases">
        <authorList>
            <person name="de Groot N.N."/>
        </authorList>
    </citation>
    <scope>NUCLEOTIDE SEQUENCE [LARGE SCALE GENOMIC DNA]</scope>
    <source>
        <strain evidence="3 4">CGMCC 1.3401</strain>
    </source>
</reference>
<dbReference type="PROSITE" id="PS51257">
    <property type="entry name" value="PROKAR_LIPOPROTEIN"/>
    <property type="match status" value="1"/>
</dbReference>
<proteinExistence type="predicted"/>
<gene>
    <name evidence="3" type="ORF">SAMN02927900_03647</name>
</gene>
<feature type="compositionally biased region" description="Polar residues" evidence="1">
    <location>
        <begin position="71"/>
        <end position="91"/>
    </location>
</feature>
<evidence type="ECO:0000313" key="3">
    <source>
        <dbReference type="EMBL" id="SCW66842.1"/>
    </source>
</evidence>
<feature type="domain" description="Right handed beta helix" evidence="2">
    <location>
        <begin position="170"/>
        <end position="316"/>
    </location>
</feature>
<sequence>MILGKTKAVVVSTGLALLVGCQGGAPYIDSSFLQPDLGYQRPHPQRPDPSVPSPDEGQNTGPLTPVEENPTDTSPPSEEAGQNTPCGQATISKIKAPGSEPVSLQCNIQLSSHDVVSHQLIFEGSAASNAVLDCGGGLIDVSSGSSRMQKTGIIVRSTRTASGQWDAPRNVTIRNCRIRGFVRIYGLGENANGEVMKASSLKPNHTNYAQAAAPANVRFEKVQIEAPNGIPFYVGPGVTGAALLSSQISGRSTAVAVYLDAESARNTISGNVFSIKTDKRELIAIDGSARNTISRNTFENSDNGGIFVYRNCGEGGVIRHQKPEFNQITQNTFRYSSGRQQPAVWLGSRNGGKDYCFTDPAYPFGSSASNADFADNNEVEGNRIVGGGRNLIVSRGGNNVVRDNTSQ</sequence>
<dbReference type="InterPro" id="IPR006626">
    <property type="entry name" value="PbH1"/>
</dbReference>
<organism evidence="3 4">
    <name type="scientific">Rhizobium mongolense subsp. loessense</name>
    <dbReference type="NCBI Taxonomy" id="158890"/>
    <lineage>
        <taxon>Bacteria</taxon>
        <taxon>Pseudomonadati</taxon>
        <taxon>Pseudomonadota</taxon>
        <taxon>Alphaproteobacteria</taxon>
        <taxon>Hyphomicrobiales</taxon>
        <taxon>Rhizobiaceae</taxon>
        <taxon>Rhizobium/Agrobacterium group</taxon>
        <taxon>Rhizobium</taxon>
    </lineage>
</organism>
<name>A0A1G4SC95_9HYPH</name>
<dbReference type="SUPFAM" id="SSF51126">
    <property type="entry name" value="Pectin lyase-like"/>
    <property type="match status" value="1"/>
</dbReference>
<protein>
    <submittedName>
        <fullName evidence="3">Parallel beta-helix repeat (Two copies)</fullName>
    </submittedName>
</protein>
<dbReference type="EMBL" id="FMTM01000005">
    <property type="protein sequence ID" value="SCW66842.1"/>
    <property type="molecule type" value="Genomic_DNA"/>
</dbReference>
<dbReference type="SMART" id="SM00710">
    <property type="entry name" value="PbH1"/>
    <property type="match status" value="5"/>
</dbReference>
<dbReference type="RefSeq" id="WP_208603168.1">
    <property type="nucleotide sequence ID" value="NZ_FMTM01000005.1"/>
</dbReference>
<dbReference type="Gene3D" id="2.160.20.10">
    <property type="entry name" value="Single-stranded right-handed beta-helix, Pectin lyase-like"/>
    <property type="match status" value="1"/>
</dbReference>
<dbReference type="Pfam" id="PF13229">
    <property type="entry name" value="Beta_helix"/>
    <property type="match status" value="1"/>
</dbReference>
<dbReference type="InterPro" id="IPR012334">
    <property type="entry name" value="Pectin_lyas_fold"/>
</dbReference>
<dbReference type="InterPro" id="IPR039448">
    <property type="entry name" value="Beta_helix"/>
</dbReference>
<accession>A0A1G4SC95</accession>
<evidence type="ECO:0000313" key="4">
    <source>
        <dbReference type="Proteomes" id="UP000199542"/>
    </source>
</evidence>
<dbReference type="InterPro" id="IPR011050">
    <property type="entry name" value="Pectin_lyase_fold/virulence"/>
</dbReference>
<evidence type="ECO:0000259" key="2">
    <source>
        <dbReference type="Pfam" id="PF13229"/>
    </source>
</evidence>
<dbReference type="Proteomes" id="UP000199542">
    <property type="component" value="Unassembled WGS sequence"/>
</dbReference>